<feature type="transmembrane region" description="Helical" evidence="1">
    <location>
        <begin position="12"/>
        <end position="31"/>
    </location>
</feature>
<protein>
    <submittedName>
        <fullName evidence="2">Integral membrane protein</fullName>
    </submittedName>
</protein>
<dbReference type="EMBL" id="BX248360">
    <property type="protein sequence ID" value="CAE50802.1"/>
    <property type="molecule type" value="Genomic_DNA"/>
</dbReference>
<accession>Q6NEJ5</accession>
<dbReference type="STRING" id="257309.DIP2278"/>
<evidence type="ECO:0000256" key="1">
    <source>
        <dbReference type="SAM" id="Phobius"/>
    </source>
</evidence>
<dbReference type="HOGENOM" id="CLU_867950_0_0_11"/>
<keyword evidence="1" id="KW-0812">Transmembrane</keyword>
<feature type="transmembrane region" description="Helical" evidence="1">
    <location>
        <begin position="299"/>
        <end position="316"/>
    </location>
</feature>
<feature type="transmembrane region" description="Helical" evidence="1">
    <location>
        <begin position="180"/>
        <end position="197"/>
    </location>
</feature>
<keyword evidence="3" id="KW-1185">Reference proteome</keyword>
<evidence type="ECO:0000313" key="3">
    <source>
        <dbReference type="Proteomes" id="UP000002198"/>
    </source>
</evidence>
<dbReference type="AlphaFoldDB" id="Q6NEJ5"/>
<feature type="transmembrane region" description="Helical" evidence="1">
    <location>
        <begin position="37"/>
        <end position="55"/>
    </location>
</feature>
<keyword evidence="1" id="KW-0472">Membrane</keyword>
<reference evidence="2 3" key="1">
    <citation type="journal article" date="2003" name="Nucleic Acids Res.">
        <title>The complete genome sequence and analysis of Corynebacterium diphtheriae NCTC13129.</title>
        <authorList>
            <person name="Cerdeno-Tarraga A.M."/>
            <person name="Efstratiou A."/>
            <person name="Dover L.G."/>
            <person name="Holden M.T.G."/>
            <person name="Pallen M."/>
            <person name="Bentley S.D."/>
            <person name="Besra G.S."/>
            <person name="Churcher C."/>
            <person name="James K.D."/>
            <person name="De Zoysa A."/>
            <person name="Chillingworth T."/>
            <person name="Cronin A."/>
            <person name="Dowd L."/>
            <person name="Feltwell T."/>
            <person name="Hamlin N."/>
            <person name="Holroyd S."/>
            <person name="Jagels K."/>
            <person name="Moule S."/>
            <person name="Quail M.A."/>
            <person name="Rabbinowitsch E."/>
            <person name="Rutherford K."/>
            <person name="Thomson N.R."/>
            <person name="Unwin L."/>
            <person name="Whitehead S."/>
            <person name="Barrell B.G.Parkhill.J."/>
        </authorList>
    </citation>
    <scope>NUCLEOTIDE SEQUENCE [LARGE SCALE GENOMIC DNA]</scope>
    <source>
        <strain evidence="3">ATCC 700971 / NCTC 13129 / Biotype gravis</strain>
    </source>
</reference>
<gene>
    <name evidence="2" type="ordered locus">DIP2278</name>
</gene>
<dbReference type="Proteomes" id="UP000002198">
    <property type="component" value="Chromosome"/>
</dbReference>
<feature type="transmembrane region" description="Helical" evidence="1">
    <location>
        <begin position="99"/>
        <end position="115"/>
    </location>
</feature>
<organism evidence="2 3">
    <name type="scientific">Corynebacterium diphtheriae (strain ATCC 700971 / NCTC 13129 / Biotype gravis)</name>
    <dbReference type="NCBI Taxonomy" id="257309"/>
    <lineage>
        <taxon>Bacteria</taxon>
        <taxon>Bacillati</taxon>
        <taxon>Actinomycetota</taxon>
        <taxon>Actinomycetes</taxon>
        <taxon>Mycobacteriales</taxon>
        <taxon>Corynebacteriaceae</taxon>
        <taxon>Corynebacterium</taxon>
    </lineage>
</organism>
<feature type="transmembrane region" description="Helical" evidence="1">
    <location>
        <begin position="76"/>
        <end position="93"/>
    </location>
</feature>
<evidence type="ECO:0000313" key="2">
    <source>
        <dbReference type="EMBL" id="CAE50802.1"/>
    </source>
</evidence>
<feature type="transmembrane region" description="Helical" evidence="1">
    <location>
        <begin position="218"/>
        <end position="239"/>
    </location>
</feature>
<proteinExistence type="predicted"/>
<keyword evidence="1" id="KW-1133">Transmembrane helix</keyword>
<name>Q6NEJ5_CORDI</name>
<feature type="transmembrane region" description="Helical" evidence="1">
    <location>
        <begin position="274"/>
        <end position="293"/>
    </location>
</feature>
<sequence>MRMSTSYRILRLMSRGSMLSCIMVVVVWLFAWAIGMVSMAILGALLGSVVIYALDLSRYQAFNIPTSIWLHDVRRLTVAASTFMFVMAALTAVRTNTPWPLLAAFIIVGICVTVYRDSFRMKNEDPTEIVLAQSGEIFRSPYLDFIILPMAKIWLGFWAAVLVSSTISALIGYFSHPREVNYGSGVGLVVVTMVIVTKEIYKSLDNWVAAGYRRINWLSVQSALIIAQIPVGLCAGFYLKFIGAVPSLVFLALVSLTMGWVFLSACISKRWKQFFSVVHLFAVAALWVAFFAAGPYRPYFVAAMVVSTAVSIWVAYRNVINREIESEKSDNALGVST</sequence>
<feature type="transmembrane region" description="Helical" evidence="1">
    <location>
        <begin position="153"/>
        <end position="174"/>
    </location>
</feature>
<feature type="transmembrane region" description="Helical" evidence="1">
    <location>
        <begin position="245"/>
        <end position="267"/>
    </location>
</feature>
<dbReference type="KEGG" id="cdi:DIP2278"/>